<evidence type="ECO:0000313" key="1">
    <source>
        <dbReference type="EMBL" id="PNC54056.1"/>
    </source>
</evidence>
<dbReference type="AlphaFoldDB" id="A0AAP8NL23"/>
<proteinExistence type="predicted"/>
<comment type="caution">
    <text evidence="1">The sequence shown here is derived from an EMBL/GenBank/DDBJ whole genome shotgun (WGS) entry which is preliminary data.</text>
</comment>
<evidence type="ECO:0000313" key="2">
    <source>
        <dbReference type="Proteomes" id="UP000235914"/>
    </source>
</evidence>
<sequence length="566" mass="64077">MKNILWLFLFSMLMSIESFGTLASYEADIQTLLSSGRSSFIAGKIREVLRSRLDSGPLTSDKIRKLIQSPQVAALCCLHQFFNTAEGGKPFTQEELKDQVFRKWLSSHPKVFNMLAQSGPAGKSTLSVFYQIWNTSDQNFNPVELSMALGAGLVANIFSPEECIAKFNFYRDSHHHAKCYPQAETLQPWEWAIVFRGKEGFEDLAWAQQFIAGKKIRPEKAGSRFPGFIPYRKKNDKGVSVHAGSSFYDHKPITLKLYTEYGGVCGAVSKGAAGFLRSKGVPAYPIGQPGHCAFVWKHPNGHWQIGNNLGGWNWASGGAQIPWQGPVQLVMAYDSFIHHPHAEESALTYYLSFCTQKQEHVELLLREARQFNPFNYPAWQRYLDIKAKNASDRRKLALLKELAQAMPNEHNLIWHAAKSVLNIRENRVNPYELYACALGPDCTPHAEELFTRLVWNRLVGDCPEIKGVAEYKPGFTGKHLSLWTQKGKHAVWTPKMKKYSVKVMQRVIEALTERDKTQKYYVETYQTLLSIWGDGKLNREGKEFIEKISASTEKNAGMKPGSTEIN</sequence>
<dbReference type="EMBL" id="PJKN01000006">
    <property type="protein sequence ID" value="PNC54056.1"/>
    <property type="molecule type" value="Genomic_DNA"/>
</dbReference>
<name>A0AAP8NL23_9BACT</name>
<reference evidence="1 2" key="1">
    <citation type="journal article" date="2017" name="BMC Genomics">
        <title>Genome sequencing of 39 Akkermansia muciniphila isolates reveals its population structure, genomic and functional diverisity, and global distribution in mammalian gut microbiotas.</title>
        <authorList>
            <person name="Guo X."/>
            <person name="Li S."/>
            <person name="Zhang J."/>
            <person name="Wu F."/>
            <person name="Li X."/>
            <person name="Wu D."/>
            <person name="Zhang M."/>
            <person name="Ou Z."/>
            <person name="Jie Z."/>
            <person name="Yan Q."/>
            <person name="Li P."/>
            <person name="Yi J."/>
            <person name="Peng Y."/>
        </authorList>
    </citation>
    <scope>NUCLEOTIDE SEQUENCE [LARGE SCALE GENOMIC DNA]</scope>
    <source>
        <strain evidence="1 2">GP43</strain>
    </source>
</reference>
<dbReference type="Proteomes" id="UP000235914">
    <property type="component" value="Unassembled WGS sequence"/>
</dbReference>
<protein>
    <submittedName>
        <fullName evidence="1">Uncharacterized protein</fullName>
    </submittedName>
</protein>
<organism evidence="1 2">
    <name type="scientific">Akkermansia muciniphila</name>
    <dbReference type="NCBI Taxonomy" id="239935"/>
    <lineage>
        <taxon>Bacteria</taxon>
        <taxon>Pseudomonadati</taxon>
        <taxon>Verrucomicrobiota</taxon>
        <taxon>Verrucomicrobiia</taxon>
        <taxon>Verrucomicrobiales</taxon>
        <taxon>Akkermansiaceae</taxon>
        <taxon>Akkermansia</taxon>
    </lineage>
</organism>
<accession>A0AAP8NL23</accession>
<gene>
    <name evidence="1" type="ORF">CXU09_10700</name>
</gene>